<dbReference type="InterPro" id="IPR036397">
    <property type="entry name" value="RNaseH_sf"/>
</dbReference>
<dbReference type="GO" id="GO:0003676">
    <property type="term" value="F:nucleic acid binding"/>
    <property type="evidence" value="ECO:0007669"/>
    <property type="project" value="InterPro"/>
</dbReference>
<dbReference type="GO" id="GO:0015074">
    <property type="term" value="P:DNA integration"/>
    <property type="evidence" value="ECO:0007669"/>
    <property type="project" value="InterPro"/>
</dbReference>
<evidence type="ECO:0000256" key="1">
    <source>
        <dbReference type="SAM" id="MobiDB-lite"/>
    </source>
</evidence>
<dbReference type="InterPro" id="IPR015378">
    <property type="entry name" value="Transposase-like_Mu_C"/>
</dbReference>
<dbReference type="InterPro" id="IPR012337">
    <property type="entry name" value="RNaseH-like_sf"/>
</dbReference>
<evidence type="ECO:0000259" key="2">
    <source>
        <dbReference type="PROSITE" id="PS50994"/>
    </source>
</evidence>
<dbReference type="SUPFAM" id="SSF53098">
    <property type="entry name" value="Ribonuclease H-like"/>
    <property type="match status" value="1"/>
</dbReference>
<reference evidence="3 4" key="1">
    <citation type="journal article" date="2012" name="Appl. Environ. Microbiol.">
        <title>Draft genome sequence of a psychrotolerant sulfur-oxidizing bacterium, Sulfuricella denitrificans skB26, and proteomic insights into cold adaptation.</title>
        <authorList>
            <person name="Watanabe T."/>
            <person name="Kojima H."/>
            <person name="Fukui M."/>
        </authorList>
    </citation>
    <scope>NUCLEOTIDE SEQUENCE [LARGE SCALE GENOMIC DNA]</scope>
    <source>
        <strain evidence="4">skB26</strain>
    </source>
</reference>
<organism evidence="3 4">
    <name type="scientific">Sulfuricella denitrificans (strain DSM 22764 / NBRC 105220 / skB26)</name>
    <dbReference type="NCBI Taxonomy" id="1163617"/>
    <lineage>
        <taxon>Bacteria</taxon>
        <taxon>Pseudomonadati</taxon>
        <taxon>Pseudomonadota</taxon>
        <taxon>Betaproteobacteria</taxon>
        <taxon>Nitrosomonadales</taxon>
        <taxon>Sulfuricellaceae</taxon>
        <taxon>Sulfuricella</taxon>
    </lineage>
</organism>
<dbReference type="EMBL" id="AP013066">
    <property type="protein sequence ID" value="BAN33987.1"/>
    <property type="molecule type" value="Genomic_DNA"/>
</dbReference>
<evidence type="ECO:0000313" key="4">
    <source>
        <dbReference type="Proteomes" id="UP000015559"/>
    </source>
</evidence>
<feature type="region of interest" description="Disordered" evidence="1">
    <location>
        <begin position="584"/>
        <end position="635"/>
    </location>
</feature>
<proteinExistence type="predicted"/>
<dbReference type="Pfam" id="PF09299">
    <property type="entry name" value="Mu-transpos_C"/>
    <property type="match status" value="1"/>
</dbReference>
<protein>
    <submittedName>
        <fullName evidence="3">TniA transposase</fullName>
    </submittedName>
</protein>
<dbReference type="STRING" id="1163617.SCD_n00138"/>
<name>S6AZP9_SULDS</name>
<feature type="domain" description="Integrase catalytic" evidence="2">
    <location>
        <begin position="225"/>
        <end position="435"/>
    </location>
</feature>
<dbReference type="KEGG" id="sdr:SCD_n00138"/>
<keyword evidence="4" id="KW-1185">Reference proteome</keyword>
<dbReference type="AlphaFoldDB" id="S6AZP9"/>
<dbReference type="Gene3D" id="3.30.420.10">
    <property type="entry name" value="Ribonuclease H-like superfamily/Ribonuclease H"/>
    <property type="match status" value="1"/>
</dbReference>
<evidence type="ECO:0000313" key="3">
    <source>
        <dbReference type="EMBL" id="BAN33987.1"/>
    </source>
</evidence>
<sequence length="635" mass="73158">MTKSSSMLLRLEKGELVNYNGQEYVILKAIDLTKVLAKSMISKDTEVLEIRHLSPWVVKQDDKPKKPLTELTDIPEEDWQFARERLKVIEPLLSRNEWGSAAVEKVAQTSGFGVATIYRWIRAYSNSGLLSDLLPEKGGWKTGKWRLNEEVEAIIKERIENYYLTDQKNSVASTTEEIRRLCANAGLTKPHWMTVKRRINAIGERERYEKRYSKRAARQIFDPNEGTVPNAGWPLALVQIDHTPLPVMVVHDVTRRSIGRPYVTFSIDVYSRMVTGMELTLEAPSAMSAGLCVAHSILPKEKWLAEEVGLPNVEWPCWGVMGILHMDNAREFRGNMLRDACLEYNIDPQFRPVKTPHYGGHIERLMGTASEKLKTLEGATFANPKERGEYDSEGRATMTMHDLEQWLVLFIAKYHRSPHEGINGEAPIDRYRRGLLGGDGKLPRGLPARGYDEEKVRIDFMPYIERTVQSYGVVIDDLHYFADVLRPWVNAPDPDHPKSKREFKFKRDPHDISRLYFFEPNAKHYFVIPYRDSGLPPISLWEFREARKAAKKAGVKEINERIIFEYADKQQEIQDQAALKTKVARRDDQRKIQHAKARKKREKDLPKTIKTEAPAMPPVIPGYDPNRTSYFEDEE</sequence>
<dbReference type="Proteomes" id="UP000015559">
    <property type="component" value="Chromosome"/>
</dbReference>
<feature type="compositionally biased region" description="Basic residues" evidence="1">
    <location>
        <begin position="592"/>
        <end position="601"/>
    </location>
</feature>
<gene>
    <name evidence="3" type="ORF">SCD_n00138</name>
</gene>
<dbReference type="eggNOG" id="COG2801">
    <property type="taxonomic scope" value="Bacteria"/>
</dbReference>
<accession>S6AZP9</accession>
<dbReference type="PROSITE" id="PS50994">
    <property type="entry name" value="INTEGRASE"/>
    <property type="match status" value="1"/>
</dbReference>
<dbReference type="HOGENOM" id="CLU_017991_4_0_4"/>
<dbReference type="InterPro" id="IPR001584">
    <property type="entry name" value="Integrase_cat-core"/>
</dbReference>